<dbReference type="PANTHER" id="PTHR21856:SF7">
    <property type="entry name" value="FIBROUS SHEATH-INTERACTING PROTEIN 2"/>
    <property type="match status" value="1"/>
</dbReference>
<reference evidence="1" key="1">
    <citation type="submission" date="2022-01" db="EMBL/GenBank/DDBJ databases">
        <authorList>
            <person name="King R."/>
        </authorList>
    </citation>
    <scope>NUCLEOTIDE SEQUENCE</scope>
</reference>
<keyword evidence="2" id="KW-1185">Reference proteome</keyword>
<proteinExistence type="predicted"/>
<name>A0A9P0EE00_NEZVI</name>
<protein>
    <submittedName>
        <fullName evidence="1">Uncharacterized protein</fullName>
    </submittedName>
</protein>
<dbReference type="AlphaFoldDB" id="A0A9P0EE00"/>
<evidence type="ECO:0000313" key="1">
    <source>
        <dbReference type="EMBL" id="CAH1393357.1"/>
    </source>
</evidence>
<dbReference type="OrthoDB" id="6625048at2759"/>
<accession>A0A9P0EE00</accession>
<organism evidence="1 2">
    <name type="scientific">Nezara viridula</name>
    <name type="common">Southern green stink bug</name>
    <name type="synonym">Cimex viridulus</name>
    <dbReference type="NCBI Taxonomy" id="85310"/>
    <lineage>
        <taxon>Eukaryota</taxon>
        <taxon>Metazoa</taxon>
        <taxon>Ecdysozoa</taxon>
        <taxon>Arthropoda</taxon>
        <taxon>Hexapoda</taxon>
        <taxon>Insecta</taxon>
        <taxon>Pterygota</taxon>
        <taxon>Neoptera</taxon>
        <taxon>Paraneoptera</taxon>
        <taxon>Hemiptera</taxon>
        <taxon>Heteroptera</taxon>
        <taxon>Panheteroptera</taxon>
        <taxon>Pentatomomorpha</taxon>
        <taxon>Pentatomoidea</taxon>
        <taxon>Pentatomidae</taxon>
        <taxon>Pentatominae</taxon>
        <taxon>Nezara</taxon>
    </lineage>
</organism>
<evidence type="ECO:0000313" key="2">
    <source>
        <dbReference type="Proteomes" id="UP001152798"/>
    </source>
</evidence>
<dbReference type="InterPro" id="IPR038891">
    <property type="entry name" value="FSIP2"/>
</dbReference>
<dbReference type="Proteomes" id="UP001152798">
    <property type="component" value="Chromosome 2"/>
</dbReference>
<sequence>MYYRTNNLRKESFKWRLHEMIHARRVADTNKSQLMNILPIPEEVALTGLPPDWGRIPLYQHIPMPTMAPAGKVQFTRGTLGENILRMSKTFDLGDPYCHDLKLEYEPIHDPYLKHFLLASHVKKYIEDSGVITSQNKVKCSPKSYNAYRHYMWTVQRNGIKEQLLKKEKQHLLRKRFVDFLHVANHVKAQHLKVRSVEKGMIVRKFVRKLNVLLENMLKEQRKKESEAGTQKVVNERNDLWIIHLVKERDYPNLKALYKRRAFVATAYKGVNYVLKWRDHYLWVDEVQDLRERCRQLRDIKLDLNWDRKIAEQTSLLRRDFIIFNDYLNYSARRMRNRERWYQMDRLAMKGKFERLRYDRDYSIIKKLQKRRKYGMAADFLMDRIRHAPLAVRAWELQSKRRVYYRPKRLRLIQIPGKSFIPRTGMPVHSSGLRGRLLAGYLGKKIAHTWLIQMTKRAAFRALKVACINQLGTCMVNLKCMIGRIIHNQTFPMRTIKDLGPRYNWARKLPYKAVAENWDPKLIVRKKLILAIRRYVKHERRRLRMTEECPEWSYYDKRAAKYNSKELCIPSHWRKLKLYFPLIAEQYHKSDWKRNCKSLGKYLLYILIHNQSFTVKRRKVCSNLTQLRATICKLKNKVRIVADAIQRIIAKKIRLYYPDNIKYHLHITRGHVRSLLPKNPADGDGFCKGFLYMLGTMSLGHINFQHIIPFADKFMLYICFPKRFPLHFKAYPLDFYKRRQLRDRVYHYETSPFANLEFYQKVLKIRKLRQKHEKDLQFIMQVINPKTKKFMLLCKKMKYSKYREL</sequence>
<gene>
    <name evidence="1" type="ORF">NEZAVI_LOCUS4040</name>
</gene>
<dbReference type="GO" id="GO:0005739">
    <property type="term" value="C:mitochondrion"/>
    <property type="evidence" value="ECO:0007669"/>
    <property type="project" value="TreeGrafter"/>
</dbReference>
<dbReference type="PANTHER" id="PTHR21856">
    <property type="entry name" value="FIBROUS SHEATH-INTERACTING PROTEIN 2"/>
    <property type="match status" value="1"/>
</dbReference>
<dbReference type="EMBL" id="OV725078">
    <property type="protein sequence ID" value="CAH1393357.1"/>
    <property type="molecule type" value="Genomic_DNA"/>
</dbReference>